<dbReference type="PANTHER" id="PTHR11461">
    <property type="entry name" value="SERINE PROTEASE INHIBITOR, SERPIN"/>
    <property type="match status" value="1"/>
</dbReference>
<feature type="domain" description="Serpin" evidence="2">
    <location>
        <begin position="9"/>
        <end position="130"/>
    </location>
</feature>
<proteinExistence type="inferred from homology"/>
<dbReference type="InterPro" id="IPR023796">
    <property type="entry name" value="Serpin_dom"/>
</dbReference>
<dbReference type="GO" id="GO:0005615">
    <property type="term" value="C:extracellular space"/>
    <property type="evidence" value="ECO:0007669"/>
    <property type="project" value="InterPro"/>
</dbReference>
<accession>A0A396J0K6</accession>
<dbReference type="Proteomes" id="UP000265566">
    <property type="component" value="Chromosome 3"/>
</dbReference>
<name>A0A396J0K6_MEDTR</name>
<dbReference type="InterPro" id="IPR000215">
    <property type="entry name" value="Serpin_fam"/>
</dbReference>
<comment type="caution">
    <text evidence="3">The sequence shown here is derived from an EMBL/GenBank/DDBJ whole genome shotgun (WGS) entry which is preliminary data.</text>
</comment>
<protein>
    <submittedName>
        <fullName evidence="3">Putative Serpin family protein</fullName>
    </submittedName>
</protein>
<dbReference type="Gramene" id="rna18794">
    <property type="protein sequence ID" value="RHN70233.1"/>
    <property type="gene ID" value="gene18794"/>
</dbReference>
<dbReference type="EMBL" id="PSQE01000003">
    <property type="protein sequence ID" value="RHN70233.1"/>
    <property type="molecule type" value="Genomic_DNA"/>
</dbReference>
<dbReference type="InterPro" id="IPR036186">
    <property type="entry name" value="Serpin_sf"/>
</dbReference>
<evidence type="ECO:0000313" key="3">
    <source>
        <dbReference type="EMBL" id="RHN70233.1"/>
    </source>
</evidence>
<evidence type="ECO:0000256" key="1">
    <source>
        <dbReference type="ARBA" id="ARBA00009500"/>
    </source>
</evidence>
<dbReference type="SUPFAM" id="SSF56574">
    <property type="entry name" value="Serpins"/>
    <property type="match status" value="1"/>
</dbReference>
<reference evidence="3" key="1">
    <citation type="journal article" date="2018" name="Nat. Plants">
        <title>Whole-genome landscape of Medicago truncatula symbiotic genes.</title>
        <authorList>
            <person name="Pecrix Y."/>
            <person name="Gamas P."/>
            <person name="Carrere S."/>
        </authorList>
    </citation>
    <scope>NUCLEOTIDE SEQUENCE</scope>
    <source>
        <tissue evidence="3">Leaves</tissue>
    </source>
</reference>
<dbReference type="Pfam" id="PF00079">
    <property type="entry name" value="Serpin"/>
    <property type="match status" value="1"/>
</dbReference>
<dbReference type="Gene3D" id="3.30.497.10">
    <property type="entry name" value="Antithrombin, subunit I, domain 2"/>
    <property type="match status" value="1"/>
</dbReference>
<organism evidence="3">
    <name type="scientific">Medicago truncatula</name>
    <name type="common">Barrel medic</name>
    <name type="synonym">Medicago tribuloides</name>
    <dbReference type="NCBI Taxonomy" id="3880"/>
    <lineage>
        <taxon>Eukaryota</taxon>
        <taxon>Viridiplantae</taxon>
        <taxon>Streptophyta</taxon>
        <taxon>Embryophyta</taxon>
        <taxon>Tracheophyta</taxon>
        <taxon>Spermatophyta</taxon>
        <taxon>Magnoliopsida</taxon>
        <taxon>eudicotyledons</taxon>
        <taxon>Gunneridae</taxon>
        <taxon>Pentapetalae</taxon>
        <taxon>rosids</taxon>
        <taxon>fabids</taxon>
        <taxon>Fabales</taxon>
        <taxon>Fabaceae</taxon>
        <taxon>Papilionoideae</taxon>
        <taxon>50 kb inversion clade</taxon>
        <taxon>NPAAA clade</taxon>
        <taxon>Hologalegina</taxon>
        <taxon>IRL clade</taxon>
        <taxon>Trifolieae</taxon>
        <taxon>Medicago</taxon>
    </lineage>
</organism>
<gene>
    <name evidence="3" type="ORF">MtrunA17_Chr3g0133351</name>
</gene>
<dbReference type="InterPro" id="IPR042178">
    <property type="entry name" value="Serpin_sf_1"/>
</dbReference>
<evidence type="ECO:0000259" key="2">
    <source>
        <dbReference type="Pfam" id="PF00079"/>
    </source>
</evidence>
<comment type="similarity">
    <text evidence="1">Belongs to the serpin family.</text>
</comment>
<dbReference type="PANTHER" id="PTHR11461:SF211">
    <property type="entry name" value="GH10112P-RELATED"/>
    <property type="match status" value="1"/>
</dbReference>
<dbReference type="GO" id="GO:0004867">
    <property type="term" value="F:serine-type endopeptidase inhibitor activity"/>
    <property type="evidence" value="ECO:0007669"/>
    <property type="project" value="InterPro"/>
</dbReference>
<dbReference type="AlphaFoldDB" id="A0A396J0K6"/>
<sequence length="170" mass="18992">MDHRESITNQTKVSLNMAKHLFSKESDKNVVFSPLSLQVMLNIVAAASEGRTQQQLLEFLRSKSIDHLNSFTSHLVSIILSDAAPSGGSRLSFTQRVWVDQTLSLQPSFKETMVTDYKATLASVDFQNKDLLPILLCNSLPVFSSFAGLAPYPVRKFEFEFTSNCSEILN</sequence>